<evidence type="ECO:0000313" key="1">
    <source>
        <dbReference type="EMBL" id="KAJ1082991.1"/>
    </source>
</evidence>
<keyword evidence="2" id="KW-1185">Reference proteome</keyword>
<evidence type="ECO:0000313" key="2">
    <source>
        <dbReference type="Proteomes" id="UP001066276"/>
    </source>
</evidence>
<dbReference type="Proteomes" id="UP001066276">
    <property type="component" value="Chromosome 12"/>
</dbReference>
<proteinExistence type="predicted"/>
<protein>
    <submittedName>
        <fullName evidence="1">Uncharacterized protein</fullName>
    </submittedName>
</protein>
<dbReference type="AlphaFoldDB" id="A0AAV7KU19"/>
<organism evidence="1 2">
    <name type="scientific">Pleurodeles waltl</name>
    <name type="common">Iberian ribbed newt</name>
    <dbReference type="NCBI Taxonomy" id="8319"/>
    <lineage>
        <taxon>Eukaryota</taxon>
        <taxon>Metazoa</taxon>
        <taxon>Chordata</taxon>
        <taxon>Craniata</taxon>
        <taxon>Vertebrata</taxon>
        <taxon>Euteleostomi</taxon>
        <taxon>Amphibia</taxon>
        <taxon>Batrachia</taxon>
        <taxon>Caudata</taxon>
        <taxon>Salamandroidea</taxon>
        <taxon>Salamandridae</taxon>
        <taxon>Pleurodelinae</taxon>
        <taxon>Pleurodeles</taxon>
    </lineage>
</organism>
<sequence>MTSSARYHRLCFGAVGDGPSLGPPHAPRRGLARSYVTSAVHRRALPWRREEAASPAVRRLRDQQEIN</sequence>
<comment type="caution">
    <text evidence="1">The sequence shown here is derived from an EMBL/GenBank/DDBJ whole genome shotgun (WGS) entry which is preliminary data.</text>
</comment>
<reference evidence="1" key="1">
    <citation type="journal article" date="2022" name="bioRxiv">
        <title>Sequencing and chromosome-scale assembly of the giantPleurodeles waltlgenome.</title>
        <authorList>
            <person name="Brown T."/>
            <person name="Elewa A."/>
            <person name="Iarovenko S."/>
            <person name="Subramanian E."/>
            <person name="Araus A.J."/>
            <person name="Petzold A."/>
            <person name="Susuki M."/>
            <person name="Suzuki K.-i.T."/>
            <person name="Hayashi T."/>
            <person name="Toyoda A."/>
            <person name="Oliveira C."/>
            <person name="Osipova E."/>
            <person name="Leigh N.D."/>
            <person name="Simon A."/>
            <person name="Yun M.H."/>
        </authorList>
    </citation>
    <scope>NUCLEOTIDE SEQUENCE</scope>
    <source>
        <strain evidence="1">20211129_DDA</strain>
        <tissue evidence="1">Liver</tissue>
    </source>
</reference>
<accession>A0AAV7KU19</accession>
<dbReference type="EMBL" id="JANPWB010000016">
    <property type="protein sequence ID" value="KAJ1082991.1"/>
    <property type="molecule type" value="Genomic_DNA"/>
</dbReference>
<gene>
    <name evidence="1" type="ORF">NDU88_003152</name>
</gene>
<name>A0AAV7KU19_PLEWA</name>